<accession>A0AC60P2J3</accession>
<name>A0AC60P2J3_IXOPE</name>
<keyword evidence="2" id="KW-1185">Reference proteome</keyword>
<protein>
    <submittedName>
        <fullName evidence="1">Uncharacterized protein</fullName>
    </submittedName>
</protein>
<proteinExistence type="predicted"/>
<organism evidence="1 2">
    <name type="scientific">Ixodes persulcatus</name>
    <name type="common">Taiga tick</name>
    <dbReference type="NCBI Taxonomy" id="34615"/>
    <lineage>
        <taxon>Eukaryota</taxon>
        <taxon>Metazoa</taxon>
        <taxon>Ecdysozoa</taxon>
        <taxon>Arthropoda</taxon>
        <taxon>Chelicerata</taxon>
        <taxon>Arachnida</taxon>
        <taxon>Acari</taxon>
        <taxon>Parasitiformes</taxon>
        <taxon>Ixodida</taxon>
        <taxon>Ixodoidea</taxon>
        <taxon>Ixodidae</taxon>
        <taxon>Ixodinae</taxon>
        <taxon>Ixodes</taxon>
    </lineage>
</organism>
<comment type="caution">
    <text evidence="1">The sequence shown here is derived from an EMBL/GenBank/DDBJ whole genome shotgun (WGS) entry which is preliminary data.</text>
</comment>
<dbReference type="Proteomes" id="UP000805193">
    <property type="component" value="Unassembled WGS sequence"/>
</dbReference>
<reference evidence="1 2" key="1">
    <citation type="journal article" date="2020" name="Cell">
        <title>Large-Scale Comparative Analyses of Tick Genomes Elucidate Their Genetic Diversity and Vector Capacities.</title>
        <authorList>
            <consortium name="Tick Genome and Microbiome Consortium (TIGMIC)"/>
            <person name="Jia N."/>
            <person name="Wang J."/>
            <person name="Shi W."/>
            <person name="Du L."/>
            <person name="Sun Y."/>
            <person name="Zhan W."/>
            <person name="Jiang J.F."/>
            <person name="Wang Q."/>
            <person name="Zhang B."/>
            <person name="Ji P."/>
            <person name="Bell-Sakyi L."/>
            <person name="Cui X.M."/>
            <person name="Yuan T.T."/>
            <person name="Jiang B.G."/>
            <person name="Yang W.F."/>
            <person name="Lam T.T."/>
            <person name="Chang Q.C."/>
            <person name="Ding S.J."/>
            <person name="Wang X.J."/>
            <person name="Zhu J.G."/>
            <person name="Ruan X.D."/>
            <person name="Zhao L."/>
            <person name="Wei J.T."/>
            <person name="Ye R.Z."/>
            <person name="Que T.C."/>
            <person name="Du C.H."/>
            <person name="Zhou Y.H."/>
            <person name="Cheng J.X."/>
            <person name="Dai P.F."/>
            <person name="Guo W.B."/>
            <person name="Han X.H."/>
            <person name="Huang E.J."/>
            <person name="Li L.F."/>
            <person name="Wei W."/>
            <person name="Gao Y.C."/>
            <person name="Liu J.Z."/>
            <person name="Shao H.Z."/>
            <person name="Wang X."/>
            <person name="Wang C.C."/>
            <person name="Yang T.C."/>
            <person name="Huo Q.B."/>
            <person name="Li W."/>
            <person name="Chen H.Y."/>
            <person name="Chen S.E."/>
            <person name="Zhou L.G."/>
            <person name="Ni X.B."/>
            <person name="Tian J.H."/>
            <person name="Sheng Y."/>
            <person name="Liu T."/>
            <person name="Pan Y.S."/>
            <person name="Xia L.Y."/>
            <person name="Li J."/>
            <person name="Zhao F."/>
            <person name="Cao W.C."/>
        </authorList>
    </citation>
    <scope>NUCLEOTIDE SEQUENCE [LARGE SCALE GENOMIC DNA]</scope>
    <source>
        <strain evidence="1">Iper-2018</strain>
    </source>
</reference>
<gene>
    <name evidence="1" type="ORF">HPB47_009275</name>
</gene>
<dbReference type="EMBL" id="JABSTQ010011247">
    <property type="protein sequence ID" value="KAG0413583.1"/>
    <property type="molecule type" value="Genomic_DNA"/>
</dbReference>
<sequence length="471" mass="51652">MATGTPSLTASQKTRTERYSVPPSTCGSSIAELENEASVTNLAEVRAPDHAPHITPPNAEMLTSDMEIADTDQGEWYDAKTSKKRKKNSSSSKSGDTVTNSPTTTVGLTVIFVPAVENQKITAISSLKLSVALEQLCPECIHEIRPNSRLNLNAVDTRNGQTTRALLACRAICGLKVRAYEPVPRHFAVGVIKDVDTSLSDAEIEQHVRSPEGRVARIRRLGQSSIVKIASSETTLPSFVYLGHVRHPCRKCCGYDHREANCKRPPICSRCGEAHDGNDTCSGEEKCANCSQAHAATSSSCPKWQRESETRSYARKHAVDFRDARSAVLQQRETKQTAEIEQRPLHSQNTINETSNKQNPSAHGYAAALKKNQQKLMKGAPPSNDRQTQVSEHKGEKERPSTSVAATPDPMRKTTSTSDAPPIKGNAWESWIPLLRKAARMAYSLLSSFDAQWARNITSLLNMILPLMGEL</sequence>
<evidence type="ECO:0000313" key="1">
    <source>
        <dbReference type="EMBL" id="KAG0413583.1"/>
    </source>
</evidence>
<evidence type="ECO:0000313" key="2">
    <source>
        <dbReference type="Proteomes" id="UP000805193"/>
    </source>
</evidence>